<dbReference type="InterPro" id="IPR011009">
    <property type="entry name" value="Kinase-like_dom_sf"/>
</dbReference>
<evidence type="ECO:0000256" key="13">
    <source>
        <dbReference type="ARBA" id="ARBA00023136"/>
    </source>
</evidence>
<gene>
    <name evidence="20" type="primary">LOC107404390</name>
</gene>
<feature type="transmembrane region" description="Helical" evidence="17">
    <location>
        <begin position="514"/>
        <end position="540"/>
    </location>
</feature>
<dbReference type="FunFam" id="1.10.510.10:FF:000146">
    <property type="entry name" value="LRR receptor-like serine/threonine-protein kinase IOS1"/>
    <property type="match status" value="1"/>
</dbReference>
<dbReference type="SUPFAM" id="SSF52058">
    <property type="entry name" value="L domain-like"/>
    <property type="match status" value="1"/>
</dbReference>
<dbReference type="CDD" id="cd14066">
    <property type="entry name" value="STKc_IRAK"/>
    <property type="match status" value="1"/>
</dbReference>
<dbReference type="InterPro" id="IPR025875">
    <property type="entry name" value="Leu-rich_rpt_4"/>
</dbReference>
<dbReference type="Gene3D" id="1.10.510.10">
    <property type="entry name" value="Transferase(Phosphotransferase) domain 1"/>
    <property type="match status" value="1"/>
</dbReference>
<evidence type="ECO:0000256" key="12">
    <source>
        <dbReference type="ARBA" id="ARBA00022989"/>
    </source>
</evidence>
<dbReference type="PANTHER" id="PTHR45631">
    <property type="entry name" value="OS07G0107800 PROTEIN-RELATED"/>
    <property type="match status" value="1"/>
</dbReference>
<keyword evidence="7 18" id="KW-0732">Signal</keyword>
<reference evidence="20" key="1">
    <citation type="submission" date="2022-04" db="UniProtKB">
        <authorList>
            <consortium name="RefSeq"/>
        </authorList>
    </citation>
    <scope>IDENTIFICATION</scope>
    <source>
        <tissue evidence="20">In vitro plantlets</tissue>
    </source>
</reference>
<evidence type="ECO:0000313" key="20">
    <source>
        <dbReference type="RefSeq" id="XP_015866824.1"/>
    </source>
</evidence>
<dbReference type="GeneID" id="107404390"/>
<dbReference type="SMART" id="SM00369">
    <property type="entry name" value="LRR_TYP"/>
    <property type="match status" value="2"/>
</dbReference>
<evidence type="ECO:0000256" key="6">
    <source>
        <dbReference type="ARBA" id="ARBA00022692"/>
    </source>
</evidence>
<dbReference type="InterPro" id="IPR001611">
    <property type="entry name" value="Leu-rich_rpt"/>
</dbReference>
<dbReference type="FunFam" id="3.30.200.20:FF:000394">
    <property type="entry name" value="Leucine-rich repeat receptor-like protein kinase"/>
    <property type="match status" value="1"/>
</dbReference>
<evidence type="ECO:0000256" key="3">
    <source>
        <dbReference type="ARBA" id="ARBA00022553"/>
    </source>
</evidence>
<keyword evidence="4" id="KW-0433">Leucine-rich repeat</keyword>
<keyword evidence="13 17" id="KW-0472">Membrane</keyword>
<keyword evidence="11 15" id="KW-0067">ATP-binding</keyword>
<feature type="region of interest" description="Disordered" evidence="16">
    <location>
        <begin position="868"/>
        <end position="887"/>
    </location>
</feature>
<dbReference type="RefSeq" id="XP_015866824.3">
    <property type="nucleotide sequence ID" value="XM_016011338.4"/>
</dbReference>
<dbReference type="RefSeq" id="XP_015866824.1">
    <property type="nucleotide sequence ID" value="XM_016011338.2"/>
</dbReference>
<dbReference type="Gene3D" id="3.30.200.20">
    <property type="entry name" value="Phosphorylase Kinase, domain 1"/>
    <property type="match status" value="1"/>
</dbReference>
<evidence type="ECO:0000256" key="10">
    <source>
        <dbReference type="ARBA" id="ARBA00022777"/>
    </source>
</evidence>
<dbReference type="SMART" id="SM00220">
    <property type="entry name" value="S_TKc"/>
    <property type="match status" value="1"/>
</dbReference>
<evidence type="ECO:0000256" key="7">
    <source>
        <dbReference type="ARBA" id="ARBA00022729"/>
    </source>
</evidence>
<evidence type="ECO:0000256" key="14">
    <source>
        <dbReference type="ARBA" id="ARBA00023170"/>
    </source>
</evidence>
<evidence type="ECO:0000256" key="18">
    <source>
        <dbReference type="SAM" id="SignalP"/>
    </source>
</evidence>
<dbReference type="KEGG" id="zju:107404390"/>
<dbReference type="InterPro" id="IPR003591">
    <property type="entry name" value="Leu-rich_rpt_typical-subtyp"/>
</dbReference>
<dbReference type="InterPro" id="IPR017441">
    <property type="entry name" value="Protein_kinase_ATP_BS"/>
</dbReference>
<keyword evidence="8" id="KW-0677">Repeat</keyword>
<dbReference type="PROSITE" id="PS00107">
    <property type="entry name" value="PROTEIN_KINASE_ATP"/>
    <property type="match status" value="1"/>
</dbReference>
<dbReference type="GO" id="GO:0005524">
    <property type="term" value="F:ATP binding"/>
    <property type="evidence" value="ECO:0007669"/>
    <property type="project" value="UniProtKB-UniRule"/>
</dbReference>
<keyword evidence="3" id="KW-0597">Phosphoprotein</keyword>
<name>A0A6P3YSB3_ZIZJJ</name>
<keyword evidence="5" id="KW-0808">Transferase</keyword>
<dbReference type="PROSITE" id="PS50011">
    <property type="entry name" value="PROTEIN_KINASE_DOM"/>
    <property type="match status" value="1"/>
</dbReference>
<dbReference type="InterPro" id="IPR032675">
    <property type="entry name" value="LRR_dom_sf"/>
</dbReference>
<dbReference type="Pfam" id="PF12819">
    <property type="entry name" value="Malectin_like"/>
    <property type="match status" value="1"/>
</dbReference>
<dbReference type="GO" id="GO:0016020">
    <property type="term" value="C:membrane"/>
    <property type="evidence" value="ECO:0007669"/>
    <property type="project" value="UniProtKB-SubCell"/>
</dbReference>
<dbReference type="PRINTS" id="PR00019">
    <property type="entry name" value="LEURICHRPT"/>
</dbReference>
<dbReference type="GO" id="GO:0004674">
    <property type="term" value="F:protein serine/threonine kinase activity"/>
    <property type="evidence" value="ECO:0007669"/>
    <property type="project" value="UniProtKB-KW"/>
</dbReference>
<dbReference type="PROSITE" id="PS51450">
    <property type="entry name" value="LRR"/>
    <property type="match status" value="1"/>
</dbReference>
<feature type="compositionally biased region" description="Polar residues" evidence="16">
    <location>
        <begin position="873"/>
        <end position="887"/>
    </location>
</feature>
<evidence type="ECO:0000256" key="11">
    <source>
        <dbReference type="ARBA" id="ARBA00022840"/>
    </source>
</evidence>
<keyword evidence="10 20" id="KW-0418">Kinase</keyword>
<keyword evidence="6 17" id="KW-0812">Transmembrane</keyword>
<dbReference type="InterPro" id="IPR008271">
    <property type="entry name" value="Ser/Thr_kinase_AS"/>
</dbReference>
<feature type="binding site" evidence="15">
    <location>
        <position position="603"/>
    </location>
    <ligand>
        <name>ATP</name>
        <dbReference type="ChEBI" id="CHEBI:30616"/>
    </ligand>
</feature>
<dbReference type="AlphaFoldDB" id="A0A6P3YSB3"/>
<protein>
    <submittedName>
        <fullName evidence="20">LRR receptor-like serine/threonine-protein kinase IOS1</fullName>
    </submittedName>
</protein>
<dbReference type="InterPro" id="IPR000719">
    <property type="entry name" value="Prot_kinase_dom"/>
</dbReference>
<feature type="domain" description="Protein kinase" evidence="19">
    <location>
        <begin position="576"/>
        <end position="851"/>
    </location>
</feature>
<evidence type="ECO:0000259" key="19">
    <source>
        <dbReference type="PROSITE" id="PS50011"/>
    </source>
</evidence>
<evidence type="ECO:0000256" key="4">
    <source>
        <dbReference type="ARBA" id="ARBA00022614"/>
    </source>
</evidence>
<dbReference type="Gene3D" id="3.80.10.10">
    <property type="entry name" value="Ribonuclease Inhibitor"/>
    <property type="match status" value="1"/>
</dbReference>
<dbReference type="SUPFAM" id="SSF56112">
    <property type="entry name" value="Protein kinase-like (PK-like)"/>
    <property type="match status" value="1"/>
</dbReference>
<keyword evidence="12 17" id="KW-1133">Transmembrane helix</keyword>
<dbReference type="InterPro" id="IPR024788">
    <property type="entry name" value="Malectin-like_Carb-bd_dom"/>
</dbReference>
<evidence type="ECO:0000256" key="5">
    <source>
        <dbReference type="ARBA" id="ARBA00022679"/>
    </source>
</evidence>
<proteinExistence type="predicted"/>
<feature type="signal peptide" evidence="18">
    <location>
        <begin position="1"/>
        <end position="26"/>
    </location>
</feature>
<evidence type="ECO:0000256" key="16">
    <source>
        <dbReference type="SAM" id="MobiDB-lite"/>
    </source>
</evidence>
<dbReference type="PANTHER" id="PTHR45631:SF202">
    <property type="entry name" value="SENESCENCE-INDUCED RECEPTOR-LIKE SERINE_THREONINE-PROTEIN KINASE"/>
    <property type="match status" value="1"/>
</dbReference>
<evidence type="ECO:0000256" key="17">
    <source>
        <dbReference type="SAM" id="Phobius"/>
    </source>
</evidence>
<dbReference type="PROSITE" id="PS00108">
    <property type="entry name" value="PROTEIN_KINASE_ST"/>
    <property type="match status" value="1"/>
</dbReference>
<evidence type="ECO:0000256" key="1">
    <source>
        <dbReference type="ARBA" id="ARBA00004167"/>
    </source>
</evidence>
<keyword evidence="2" id="KW-0723">Serine/threonine-protein kinase</keyword>
<dbReference type="Pfam" id="PF00069">
    <property type="entry name" value="Pkinase"/>
    <property type="match status" value="1"/>
</dbReference>
<comment type="subcellular location">
    <subcellularLocation>
        <location evidence="1">Membrane</location>
        <topology evidence="1">Single-pass membrane protein</topology>
    </subcellularLocation>
</comment>
<evidence type="ECO:0000256" key="9">
    <source>
        <dbReference type="ARBA" id="ARBA00022741"/>
    </source>
</evidence>
<evidence type="ECO:0000256" key="8">
    <source>
        <dbReference type="ARBA" id="ARBA00022737"/>
    </source>
</evidence>
<sequence>MVMLRTLKHFLALLVATGGFALLAHAQNQRGFLSIDCGLPRNSSYYEKTTGLFYISDAGFTDSGESIFLLPENRGTYQQQMWSLRSFPEGIRNCYRINVTSGAKYLIRTTFLYGNYDGKNTLPKFDVHLGSNLWDTVSITDASEAIVMQIIHVPSQNYLHVCLVKTEDSSTPFITSIELRPLNNTAYQTQMGSLALVNRYDTGTPKVETGYRYPFDAYDRSWSSYNPSNWTSLSSSLTNDINVRNSYQPPPIVMSTAATRKKKRDSLDFWLPNGNSSELYYIFMHFAELQKLKDNQIREFNISYDDVENWSGPHSPRYLSLTTVFSSRGLKGGRRISIYATHNSTLPPIINAYEVYMVKEFLTSEADQNDVDAITTLKSTYGVKRNWQGDPCTREYLWQGVSCLYDDSEVPRIISLNLSSSGLTGEISPSISNLKMLQTLDLSNNNLTGSLPDFLSLLPNLTVLNLQNNHLRGSVPPGLLEKWKNKMLLLSVCGNQDLNAPVSCHNKEMQKKNVVIIVVVASLLGIIVVLSTVTAIWWGLKRKRQHHMASTSTIKTDSRKSRDLQLTYSYILKITNNFERVIGKGGFGTVYHGHLGDTQVAVKMLSPSAVRGHRQFHAEVNLLMRVHHRNLTKLVGYCNDGTNTGLIYEYMANGNLQAHLSDDCPYILKWEVRLRIALHAAQGLEYLHDGCKPPIVHRDVKSTNILLNENLHAKLSDFGLSKTFSTDSTTGSHISTSVVAGTPGYLDPVYYVSNRLNEKSDIYSFGVVLLEIITGRPAIDESHNRKIHICDWITAILGNGDIRSIVDPRLQGNFDISSAWKAVELAMNCVSPTSIQRPTMSQVVIELKDCLDKGLAWTMESRDNFNWKDSIGTRPSDSITQLSPPPR</sequence>
<dbReference type="Pfam" id="PF12799">
    <property type="entry name" value="LRR_4"/>
    <property type="match status" value="1"/>
</dbReference>
<feature type="chain" id="PRO_5044646866" evidence="18">
    <location>
        <begin position="27"/>
        <end position="887"/>
    </location>
</feature>
<keyword evidence="14 20" id="KW-0675">Receptor</keyword>
<accession>A0A6P3YSB3</accession>
<dbReference type="FunFam" id="3.80.10.10:FF:000129">
    <property type="entry name" value="Leucine-rich repeat receptor-like kinase"/>
    <property type="match status" value="1"/>
</dbReference>
<evidence type="ECO:0000256" key="2">
    <source>
        <dbReference type="ARBA" id="ARBA00022527"/>
    </source>
</evidence>
<evidence type="ECO:0000256" key="15">
    <source>
        <dbReference type="PROSITE-ProRule" id="PRU10141"/>
    </source>
</evidence>
<organism evidence="20">
    <name type="scientific">Ziziphus jujuba</name>
    <name type="common">Chinese jujube</name>
    <name type="synonym">Ziziphus sativa</name>
    <dbReference type="NCBI Taxonomy" id="326968"/>
    <lineage>
        <taxon>Eukaryota</taxon>
        <taxon>Viridiplantae</taxon>
        <taxon>Streptophyta</taxon>
        <taxon>Embryophyta</taxon>
        <taxon>Tracheophyta</taxon>
        <taxon>Spermatophyta</taxon>
        <taxon>Magnoliopsida</taxon>
        <taxon>eudicotyledons</taxon>
        <taxon>Gunneridae</taxon>
        <taxon>Pentapetalae</taxon>
        <taxon>rosids</taxon>
        <taxon>fabids</taxon>
        <taxon>Rosales</taxon>
        <taxon>Rhamnaceae</taxon>
        <taxon>Paliureae</taxon>
        <taxon>Ziziphus</taxon>
    </lineage>
</organism>
<keyword evidence="9 15" id="KW-0547">Nucleotide-binding</keyword>